<organism evidence="8 9">
    <name type="scientific">Paludibaculum fermentans</name>
    <dbReference type="NCBI Taxonomy" id="1473598"/>
    <lineage>
        <taxon>Bacteria</taxon>
        <taxon>Pseudomonadati</taxon>
        <taxon>Acidobacteriota</taxon>
        <taxon>Terriglobia</taxon>
        <taxon>Bryobacterales</taxon>
        <taxon>Bryobacteraceae</taxon>
        <taxon>Paludibaculum</taxon>
    </lineage>
</organism>
<dbReference type="Proteomes" id="UP000593892">
    <property type="component" value="Chromosome"/>
</dbReference>
<dbReference type="GO" id="GO:0003677">
    <property type="term" value="F:DNA binding"/>
    <property type="evidence" value="ECO:0007669"/>
    <property type="project" value="InterPro"/>
</dbReference>
<keyword evidence="9" id="KW-1185">Reference proteome</keyword>
<dbReference type="PRINTS" id="PR00507">
    <property type="entry name" value="N12N6MTFRASE"/>
</dbReference>
<dbReference type="RefSeq" id="WP_194453477.1">
    <property type="nucleotide sequence ID" value="NZ_CP063849.1"/>
</dbReference>
<evidence type="ECO:0000256" key="6">
    <source>
        <dbReference type="ARBA" id="ARBA00047942"/>
    </source>
</evidence>
<dbReference type="PANTHER" id="PTHR33841">
    <property type="entry name" value="DNA METHYLTRANSFERASE YEEA-RELATED"/>
    <property type="match status" value="1"/>
</dbReference>
<evidence type="ECO:0000256" key="2">
    <source>
        <dbReference type="ARBA" id="ARBA00011900"/>
    </source>
</evidence>
<dbReference type="Pfam" id="PF02384">
    <property type="entry name" value="N6_Mtase"/>
    <property type="match status" value="1"/>
</dbReference>
<feature type="domain" description="DNA methylase adenine-specific" evidence="7">
    <location>
        <begin position="320"/>
        <end position="536"/>
    </location>
</feature>
<name>A0A7S7SPD9_PALFE</name>
<keyword evidence="3 8" id="KW-0489">Methyltransferase</keyword>
<evidence type="ECO:0000256" key="3">
    <source>
        <dbReference type="ARBA" id="ARBA00022603"/>
    </source>
</evidence>
<dbReference type="AlphaFoldDB" id="A0A7S7SPD9"/>
<keyword evidence="4" id="KW-0808">Transferase</keyword>
<dbReference type="GO" id="GO:0009307">
    <property type="term" value="P:DNA restriction-modification system"/>
    <property type="evidence" value="ECO:0007669"/>
    <property type="project" value="UniProtKB-KW"/>
</dbReference>
<dbReference type="InterPro" id="IPR002052">
    <property type="entry name" value="DNA_methylase_N6_adenine_CS"/>
</dbReference>
<dbReference type="InterPro" id="IPR029063">
    <property type="entry name" value="SAM-dependent_MTases_sf"/>
</dbReference>
<dbReference type="GO" id="GO:0009007">
    <property type="term" value="F:site-specific DNA-methyltransferase (adenine-specific) activity"/>
    <property type="evidence" value="ECO:0007669"/>
    <property type="project" value="UniProtKB-EC"/>
</dbReference>
<dbReference type="InterPro" id="IPR050953">
    <property type="entry name" value="N4_N6_ade-DNA_methylase"/>
</dbReference>
<evidence type="ECO:0000313" key="8">
    <source>
        <dbReference type="EMBL" id="QOY91823.1"/>
    </source>
</evidence>
<accession>A0A7S7SPD9</accession>
<keyword evidence="5" id="KW-0680">Restriction system</keyword>
<evidence type="ECO:0000256" key="1">
    <source>
        <dbReference type="ARBA" id="ARBA00006594"/>
    </source>
</evidence>
<dbReference type="InterPro" id="IPR003356">
    <property type="entry name" value="DNA_methylase_A-5"/>
</dbReference>
<gene>
    <name evidence="8" type="ORF">IRI77_18345</name>
</gene>
<dbReference type="SUPFAM" id="SSF53335">
    <property type="entry name" value="S-adenosyl-L-methionine-dependent methyltransferases"/>
    <property type="match status" value="1"/>
</dbReference>
<reference evidence="8 9" key="1">
    <citation type="submission" date="2020-10" db="EMBL/GenBank/DDBJ databases">
        <title>Complete genome sequence of Paludibaculum fermentans P105T, a facultatively anaerobic acidobacterium capable of dissimilatory Fe(III) reduction.</title>
        <authorList>
            <person name="Dedysh S.N."/>
            <person name="Beletsky A.V."/>
            <person name="Kulichevskaya I.S."/>
            <person name="Mardanov A.V."/>
            <person name="Ravin N.V."/>
        </authorList>
    </citation>
    <scope>NUCLEOTIDE SEQUENCE [LARGE SCALE GENOMIC DNA]</scope>
    <source>
        <strain evidence="8 9">P105</strain>
    </source>
</reference>
<protein>
    <recommendedName>
        <fullName evidence="2">site-specific DNA-methyltransferase (adenine-specific)</fullName>
        <ecNumber evidence="2">2.1.1.72</ecNumber>
    </recommendedName>
</protein>
<dbReference type="PANTHER" id="PTHR33841:SF1">
    <property type="entry name" value="DNA METHYLTRANSFERASE A"/>
    <property type="match status" value="1"/>
</dbReference>
<dbReference type="GO" id="GO:0008170">
    <property type="term" value="F:N-methyltransferase activity"/>
    <property type="evidence" value="ECO:0007669"/>
    <property type="project" value="InterPro"/>
</dbReference>
<evidence type="ECO:0000256" key="4">
    <source>
        <dbReference type="ARBA" id="ARBA00022679"/>
    </source>
</evidence>
<dbReference type="EC" id="2.1.1.72" evidence="2"/>
<comment type="similarity">
    <text evidence="1">Belongs to the N(4)/N(6)-methyltransferase family.</text>
</comment>
<proteinExistence type="inferred from homology"/>
<evidence type="ECO:0000256" key="5">
    <source>
        <dbReference type="ARBA" id="ARBA00022747"/>
    </source>
</evidence>
<sequence>MPDTHTSPKVGRLKRLANALGCPELILLDSEVNASQLEYLDLVPAKTGALLLPDAVAEFQGRPLLYLVDDAGEAGKSPLQVAQVQGLQTLLANRSEHACLGVVRPGSLDVYPINLDRKALTEANFKTIQISDPDAPAFFQSLATGTFDLPGRPDQADYVYESIYGLLTAASTQLAGGKDKAGPMRGLEVLSTTGRALFFRFLIDRRIVLPSEVAEISPGADGLKDAFSNAENAAATSCWLDETFNGDLLPLVQGLTPETSSEERLRIYLRFYRDAGVATGQQLFRHLEAILQGWKHVGGTQFQTALDWDDFDFAHIPIGVLSQVYETFSHQWDEEHAEETSVYYTPRHLARILVEEAFAGLEQPADAVVLDPACGAGVFLVLAFRQLVRRNWEKQGARPDTRTIQRILYKQLRGFEVSESALRLTALALYISAIELNSTQRPPRSLKFPRPLRDEVLFNFGRHELEQQHGFAMGSLGPEVPVAFNNFFDIVVTNPPWTRLRATAKDAKARTEDKKRVAETNAAFTALTRRALAARGLEAVASGYTNPDNNPDLPFLWRATEWSKQGGIIAMALPGRVILKQSAKGKAARDAIMLGLAVTGILNGSDLEKTPVWPKMDLPFILLFARNTLPRPDHRFHFATPVRENRLSSRGQFRLDYQAAESLAVQAVIEKPWMFKALAVGTVLDVDIVDRLTQRSVRDFWTANGLYSGEGYNLSPGLEQRPADHLFNLPDFEVPESGFSIRPEELTTWREVHKRETAHFPRNERLYAAPLVIVPQTPHESREQPKAFVSRLAALAFSKSNYGFSAATSPDGQVIASALYLALHSSLYQHFCLMRSSRQGASFRTILKEDVEAFPFPDPTRLSDADKRRTIELAQALETRVTKPWDEIDDFIFRLYGLDEHDATVVRDTVAFCGPYRSIRQPAELPAGPDDLEVFRGYLEDMLQPLFQVADQKCAVRVLGAGEWYPPWRFVSVILAGDKLGDTQKLLKRLMVEAGKTGASRIVLRVPNGGLLVGIVNQRRFWTRSRARLCSLNIERHHLDAFPLPAQ</sequence>
<evidence type="ECO:0000259" key="7">
    <source>
        <dbReference type="Pfam" id="PF02384"/>
    </source>
</evidence>
<dbReference type="GO" id="GO:0032259">
    <property type="term" value="P:methylation"/>
    <property type="evidence" value="ECO:0007669"/>
    <property type="project" value="UniProtKB-KW"/>
</dbReference>
<dbReference type="KEGG" id="pfer:IRI77_18345"/>
<comment type="catalytic activity">
    <reaction evidence="6">
        <text>a 2'-deoxyadenosine in DNA + S-adenosyl-L-methionine = an N(6)-methyl-2'-deoxyadenosine in DNA + S-adenosyl-L-homocysteine + H(+)</text>
        <dbReference type="Rhea" id="RHEA:15197"/>
        <dbReference type="Rhea" id="RHEA-COMP:12418"/>
        <dbReference type="Rhea" id="RHEA-COMP:12419"/>
        <dbReference type="ChEBI" id="CHEBI:15378"/>
        <dbReference type="ChEBI" id="CHEBI:57856"/>
        <dbReference type="ChEBI" id="CHEBI:59789"/>
        <dbReference type="ChEBI" id="CHEBI:90615"/>
        <dbReference type="ChEBI" id="CHEBI:90616"/>
        <dbReference type="EC" id="2.1.1.72"/>
    </reaction>
</comment>
<dbReference type="EMBL" id="CP063849">
    <property type="protein sequence ID" value="QOY91823.1"/>
    <property type="molecule type" value="Genomic_DNA"/>
</dbReference>
<evidence type="ECO:0000313" key="9">
    <source>
        <dbReference type="Proteomes" id="UP000593892"/>
    </source>
</evidence>
<dbReference type="Gene3D" id="3.40.50.150">
    <property type="entry name" value="Vaccinia Virus protein VP39"/>
    <property type="match status" value="1"/>
</dbReference>
<dbReference type="PROSITE" id="PS00092">
    <property type="entry name" value="N6_MTASE"/>
    <property type="match status" value="1"/>
</dbReference>